<evidence type="ECO:0000256" key="1">
    <source>
        <dbReference type="ARBA" id="ARBA00005291"/>
    </source>
</evidence>
<reference evidence="3 4" key="1">
    <citation type="submission" date="2019-03" db="EMBL/GenBank/DDBJ databases">
        <title>Roseomonas sp. a novel Roseomonas species isolated from Sea whip Gorgonian.</title>
        <authorList>
            <person name="Li F."/>
            <person name="Pan X."/>
            <person name="Huang S."/>
            <person name="Li Z."/>
            <person name="Meng B."/>
        </authorList>
    </citation>
    <scope>NUCLEOTIDE SEQUENCE [LARGE SCALE GENOMIC DNA]</scope>
    <source>
        <strain evidence="3 4">M0104</strain>
    </source>
</reference>
<evidence type="ECO:0000313" key="3">
    <source>
        <dbReference type="EMBL" id="MXP63974.1"/>
    </source>
</evidence>
<dbReference type="Gene3D" id="3.30.70.100">
    <property type="match status" value="1"/>
</dbReference>
<dbReference type="EMBL" id="SNVJ01000008">
    <property type="protein sequence ID" value="MXP63974.1"/>
    <property type="molecule type" value="Genomic_DNA"/>
</dbReference>
<feature type="domain" description="NIPSNAP" evidence="2">
    <location>
        <begin position="5"/>
        <end position="104"/>
    </location>
</feature>
<dbReference type="OrthoDB" id="4124121at2"/>
<dbReference type="PANTHER" id="PTHR21017:SF17">
    <property type="entry name" value="PROTEIN NIPSNAP"/>
    <property type="match status" value="1"/>
</dbReference>
<evidence type="ECO:0000259" key="2">
    <source>
        <dbReference type="Pfam" id="PF07978"/>
    </source>
</evidence>
<organism evidence="3 4">
    <name type="scientific">Teichococcus coralli</name>
    <dbReference type="NCBI Taxonomy" id="2545983"/>
    <lineage>
        <taxon>Bacteria</taxon>
        <taxon>Pseudomonadati</taxon>
        <taxon>Pseudomonadota</taxon>
        <taxon>Alphaproteobacteria</taxon>
        <taxon>Acetobacterales</taxon>
        <taxon>Roseomonadaceae</taxon>
        <taxon>Roseomonas</taxon>
    </lineage>
</organism>
<comment type="caution">
    <text evidence="3">The sequence shown here is derived from an EMBL/GenBank/DDBJ whole genome shotgun (WGS) entry which is preliminary data.</text>
</comment>
<evidence type="ECO:0000313" key="4">
    <source>
        <dbReference type="Proteomes" id="UP000460715"/>
    </source>
</evidence>
<dbReference type="InterPro" id="IPR011008">
    <property type="entry name" value="Dimeric_a/b-barrel"/>
</dbReference>
<accession>A0A845BD36</accession>
<dbReference type="RefSeq" id="WP_160937093.1">
    <property type="nucleotide sequence ID" value="NZ_SNVJ01000008.1"/>
</dbReference>
<gene>
    <name evidence="3" type="ORF">E0493_11525</name>
</gene>
<dbReference type="PANTHER" id="PTHR21017">
    <property type="entry name" value="NIPSNAP-RELATED"/>
    <property type="match status" value="1"/>
</dbReference>
<dbReference type="Pfam" id="PF07978">
    <property type="entry name" value="NIPSNAP"/>
    <property type="match status" value="1"/>
</dbReference>
<sequence length="110" mass="12634">MLIDHRTYTCRPGTLKKQLELYHAYGWAAQTRHLGMPVAFLTTETGDVNTYVHIWMYEDAADRAKRRAGMQADLEWISYLDRSAEAGYLLKQENKLMLSAAFAPAPRRAK</sequence>
<dbReference type="SUPFAM" id="SSF54909">
    <property type="entry name" value="Dimeric alpha+beta barrel"/>
    <property type="match status" value="1"/>
</dbReference>
<dbReference type="InterPro" id="IPR012577">
    <property type="entry name" value="NIPSNAP"/>
</dbReference>
<proteinExistence type="inferred from homology"/>
<dbReference type="InterPro" id="IPR051557">
    <property type="entry name" value="NipSnap_domain"/>
</dbReference>
<dbReference type="Proteomes" id="UP000460715">
    <property type="component" value="Unassembled WGS sequence"/>
</dbReference>
<dbReference type="AlphaFoldDB" id="A0A845BD36"/>
<keyword evidence="4" id="KW-1185">Reference proteome</keyword>
<protein>
    <submittedName>
        <fullName evidence="3">NIPSNAP family protein</fullName>
    </submittedName>
</protein>
<comment type="similarity">
    <text evidence="1">Belongs to the NipSnap family.</text>
</comment>
<name>A0A845BD36_9PROT</name>